<comment type="caution">
    <text evidence="4">The sequence shown here is derived from an EMBL/GenBank/DDBJ whole genome shotgun (WGS) entry which is preliminary data.</text>
</comment>
<dbReference type="EMBL" id="CAJJDM010000140">
    <property type="protein sequence ID" value="CAD8108414.1"/>
    <property type="molecule type" value="Genomic_DNA"/>
</dbReference>
<comment type="similarity">
    <text evidence="2">Belongs to the HSF family.</text>
</comment>
<dbReference type="AlphaFoldDB" id="A0A8S1PYZ6"/>
<organism evidence="4 5">
    <name type="scientific">Paramecium primaurelia</name>
    <dbReference type="NCBI Taxonomy" id="5886"/>
    <lineage>
        <taxon>Eukaryota</taxon>
        <taxon>Sar</taxon>
        <taxon>Alveolata</taxon>
        <taxon>Ciliophora</taxon>
        <taxon>Intramacronucleata</taxon>
        <taxon>Oligohymenophorea</taxon>
        <taxon>Peniculida</taxon>
        <taxon>Parameciidae</taxon>
        <taxon>Paramecium</taxon>
    </lineage>
</organism>
<evidence type="ECO:0000313" key="4">
    <source>
        <dbReference type="EMBL" id="CAD8108414.1"/>
    </source>
</evidence>
<dbReference type="Proteomes" id="UP000688137">
    <property type="component" value="Unassembled WGS sequence"/>
</dbReference>
<feature type="domain" description="HSF-type DNA-binding" evidence="3">
    <location>
        <begin position="3"/>
        <end position="98"/>
    </location>
</feature>
<evidence type="ECO:0000259" key="3">
    <source>
        <dbReference type="SMART" id="SM00415"/>
    </source>
</evidence>
<protein>
    <recommendedName>
        <fullName evidence="3">HSF-type DNA-binding domain-containing protein</fullName>
    </recommendedName>
</protein>
<dbReference type="SMART" id="SM00415">
    <property type="entry name" value="HSF"/>
    <property type="match status" value="1"/>
</dbReference>
<evidence type="ECO:0000256" key="1">
    <source>
        <dbReference type="ARBA" id="ARBA00023125"/>
    </source>
</evidence>
<sequence length="224" mass="27041">MQKTSKFILDLYNILECEDFIPIINWTDCCKMFYISDNQKFQDIVMKQYFKTSNIQSFYRQLRIYGFKIKRNSNFQKEFHHKYFVKGQQQNLSKIQKGKSSTEEKYGEIYNVNQIIKENQDLKQQLNQMILFQKKIMKQFEIHQTIQKAIVNKMIKLTNLLNNERIHHTILNEKKIENFVNLIDGFQPELLVLIIRFLLKRIDPKTPINEIQYSPTPFPFNTQI</sequence>
<dbReference type="OMA" id="MQKTSKF"/>
<accession>A0A8S1PYZ6</accession>
<keyword evidence="5" id="KW-1185">Reference proteome</keyword>
<dbReference type="GO" id="GO:0003700">
    <property type="term" value="F:DNA-binding transcription factor activity"/>
    <property type="evidence" value="ECO:0007669"/>
    <property type="project" value="InterPro"/>
</dbReference>
<dbReference type="GO" id="GO:0043565">
    <property type="term" value="F:sequence-specific DNA binding"/>
    <property type="evidence" value="ECO:0007669"/>
    <property type="project" value="InterPro"/>
</dbReference>
<gene>
    <name evidence="4" type="ORF">PPRIM_AZ9-3.1.T1370048</name>
</gene>
<dbReference type="PANTHER" id="PTHR10015">
    <property type="entry name" value="HEAT SHOCK TRANSCRIPTION FACTOR"/>
    <property type="match status" value="1"/>
</dbReference>
<reference evidence="4" key="1">
    <citation type="submission" date="2021-01" db="EMBL/GenBank/DDBJ databases">
        <authorList>
            <consortium name="Genoscope - CEA"/>
            <person name="William W."/>
        </authorList>
    </citation>
    <scope>NUCLEOTIDE SEQUENCE</scope>
</reference>
<dbReference type="PANTHER" id="PTHR10015:SF206">
    <property type="entry name" value="HSF-TYPE DNA-BINDING DOMAIN-CONTAINING PROTEIN"/>
    <property type="match status" value="1"/>
</dbReference>
<dbReference type="InterPro" id="IPR000232">
    <property type="entry name" value="HSF_DNA-bd"/>
</dbReference>
<keyword evidence="1" id="KW-0238">DNA-binding</keyword>
<name>A0A8S1PYZ6_PARPR</name>
<proteinExistence type="inferred from homology"/>
<evidence type="ECO:0000313" key="5">
    <source>
        <dbReference type="Proteomes" id="UP000688137"/>
    </source>
</evidence>
<dbReference type="Pfam" id="PF00447">
    <property type="entry name" value="HSF_DNA-bind"/>
    <property type="match status" value="1"/>
</dbReference>
<evidence type="ECO:0000256" key="2">
    <source>
        <dbReference type="RuleBase" id="RU004020"/>
    </source>
</evidence>